<dbReference type="AlphaFoldDB" id="A0A443QD59"/>
<evidence type="ECO:0000313" key="3">
    <source>
        <dbReference type="EMBL" id="RWS00951.1"/>
    </source>
</evidence>
<evidence type="ECO:0000259" key="2">
    <source>
        <dbReference type="PROSITE" id="PS50238"/>
    </source>
</evidence>
<dbReference type="SMART" id="SM00324">
    <property type="entry name" value="RhoGAP"/>
    <property type="match status" value="1"/>
</dbReference>
<dbReference type="InterPro" id="IPR000198">
    <property type="entry name" value="RhoGAP_dom"/>
</dbReference>
<proteinExistence type="predicted"/>
<dbReference type="CDD" id="cd00159">
    <property type="entry name" value="RhoGAP"/>
    <property type="match status" value="1"/>
</dbReference>
<dbReference type="GO" id="GO:0007165">
    <property type="term" value="P:signal transduction"/>
    <property type="evidence" value="ECO:0007669"/>
    <property type="project" value="InterPro"/>
</dbReference>
<dbReference type="PANTHER" id="PTHR23176">
    <property type="entry name" value="RHO/RAC/CDC GTPASE-ACTIVATING PROTEIN"/>
    <property type="match status" value="1"/>
</dbReference>
<dbReference type="OrthoDB" id="79452at2759"/>
<gene>
    <name evidence="3" type="ORF">B4U79_16791</name>
</gene>
<dbReference type="SUPFAM" id="SSF48350">
    <property type="entry name" value="GTPase activation domain, GAP"/>
    <property type="match status" value="1"/>
</dbReference>
<dbReference type="Pfam" id="PF00620">
    <property type="entry name" value="RhoGAP"/>
    <property type="match status" value="1"/>
</dbReference>
<keyword evidence="4" id="KW-1185">Reference proteome</keyword>
<evidence type="ECO:0000256" key="1">
    <source>
        <dbReference type="ARBA" id="ARBA00022468"/>
    </source>
</evidence>
<dbReference type="PANTHER" id="PTHR23176:SF129">
    <property type="entry name" value="RHO GTPASE ACTIVATING PROTEIN AT 16F, ISOFORM E-RELATED"/>
    <property type="match status" value="1"/>
</dbReference>
<reference evidence="3 4" key="1">
    <citation type="journal article" date="2018" name="Gigascience">
        <title>Genomes of trombidid mites reveal novel predicted allergens and laterally-transferred genes associated with secondary metabolism.</title>
        <authorList>
            <person name="Dong X."/>
            <person name="Chaisiri K."/>
            <person name="Xia D."/>
            <person name="Armstrong S.D."/>
            <person name="Fang Y."/>
            <person name="Donnelly M.J."/>
            <person name="Kadowaki T."/>
            <person name="McGarry J.W."/>
            <person name="Darby A.C."/>
            <person name="Makepeace B.L."/>
        </authorList>
    </citation>
    <scope>NUCLEOTIDE SEQUENCE [LARGE SCALE GENOMIC DNA]</scope>
    <source>
        <strain evidence="3">UoL-WK</strain>
    </source>
</reference>
<organism evidence="3 4">
    <name type="scientific">Dinothrombium tinctorium</name>
    <dbReference type="NCBI Taxonomy" id="1965070"/>
    <lineage>
        <taxon>Eukaryota</taxon>
        <taxon>Metazoa</taxon>
        <taxon>Ecdysozoa</taxon>
        <taxon>Arthropoda</taxon>
        <taxon>Chelicerata</taxon>
        <taxon>Arachnida</taxon>
        <taxon>Acari</taxon>
        <taxon>Acariformes</taxon>
        <taxon>Trombidiformes</taxon>
        <taxon>Prostigmata</taxon>
        <taxon>Anystina</taxon>
        <taxon>Parasitengona</taxon>
        <taxon>Trombidioidea</taxon>
        <taxon>Trombidiidae</taxon>
        <taxon>Dinothrombium</taxon>
    </lineage>
</organism>
<sequence length="187" mass="21459">MVTCSNGPLQRESKIFGVSLSTLDPCVPYVVRKCVREIEKRGIKTPFIYKDLWEVPIKGNRTTFKLMNSFEISQHLTDVSHCEAHDLAYLIKQFFCMLPVPLIPEREFNEMVKIAEHYRLALHDPISPESDVLREVKRVLASLSRPHLSTLSFLILHLRKVTDNSRYNLMTPDAVAVAFSSIIFGKK</sequence>
<evidence type="ECO:0000313" key="4">
    <source>
        <dbReference type="Proteomes" id="UP000285301"/>
    </source>
</evidence>
<name>A0A443QD59_9ACAR</name>
<dbReference type="Gene3D" id="1.10.555.10">
    <property type="entry name" value="Rho GTPase activation protein"/>
    <property type="match status" value="1"/>
</dbReference>
<comment type="caution">
    <text evidence="3">The sequence shown here is derived from an EMBL/GenBank/DDBJ whole genome shotgun (WGS) entry which is preliminary data.</text>
</comment>
<dbReference type="InterPro" id="IPR050729">
    <property type="entry name" value="Rho-GAP"/>
</dbReference>
<dbReference type="InterPro" id="IPR008936">
    <property type="entry name" value="Rho_GTPase_activation_prot"/>
</dbReference>
<protein>
    <submittedName>
        <fullName evidence="3">Minor histocompatibility protein HA-1-like protein</fullName>
    </submittedName>
</protein>
<accession>A0A443QD59</accession>
<dbReference type="GO" id="GO:0005096">
    <property type="term" value="F:GTPase activator activity"/>
    <property type="evidence" value="ECO:0007669"/>
    <property type="project" value="UniProtKB-KW"/>
</dbReference>
<dbReference type="PROSITE" id="PS50238">
    <property type="entry name" value="RHOGAP"/>
    <property type="match status" value="1"/>
</dbReference>
<keyword evidence="1" id="KW-0343">GTPase activation</keyword>
<dbReference type="STRING" id="1965070.A0A443QD59"/>
<feature type="domain" description="Rho-GAP" evidence="2">
    <location>
        <begin position="18"/>
        <end position="187"/>
    </location>
</feature>
<dbReference type="GO" id="GO:0005737">
    <property type="term" value="C:cytoplasm"/>
    <property type="evidence" value="ECO:0007669"/>
    <property type="project" value="TreeGrafter"/>
</dbReference>
<dbReference type="EMBL" id="NCKU01010135">
    <property type="protein sequence ID" value="RWS00951.1"/>
    <property type="molecule type" value="Genomic_DNA"/>
</dbReference>
<dbReference type="Proteomes" id="UP000285301">
    <property type="component" value="Unassembled WGS sequence"/>
</dbReference>